<dbReference type="InterPro" id="IPR036390">
    <property type="entry name" value="WH_DNA-bd_sf"/>
</dbReference>
<protein>
    <recommendedName>
        <fullName evidence="4">HTH La-type RNA-binding domain-containing protein</fullName>
    </recommendedName>
</protein>
<dbReference type="SUPFAM" id="SSF46785">
    <property type="entry name" value="Winged helix' DNA-binding domain"/>
    <property type="match status" value="1"/>
</dbReference>
<keyword evidence="1 2" id="KW-0694">RNA-binding</keyword>
<feature type="compositionally biased region" description="Basic and acidic residues" evidence="3">
    <location>
        <begin position="1"/>
        <end position="12"/>
    </location>
</feature>
<gene>
    <name evidence="5" type="ORF">ZOSMA_205G00350</name>
</gene>
<feature type="region of interest" description="Disordered" evidence="3">
    <location>
        <begin position="125"/>
        <end position="174"/>
    </location>
</feature>
<organism evidence="5 6">
    <name type="scientific">Zostera marina</name>
    <name type="common">Eelgrass</name>
    <dbReference type="NCBI Taxonomy" id="29655"/>
    <lineage>
        <taxon>Eukaryota</taxon>
        <taxon>Viridiplantae</taxon>
        <taxon>Streptophyta</taxon>
        <taxon>Embryophyta</taxon>
        <taxon>Tracheophyta</taxon>
        <taxon>Spermatophyta</taxon>
        <taxon>Magnoliopsida</taxon>
        <taxon>Liliopsida</taxon>
        <taxon>Zosteraceae</taxon>
        <taxon>Zostera</taxon>
    </lineage>
</organism>
<dbReference type="SMART" id="SM00715">
    <property type="entry name" value="LA"/>
    <property type="match status" value="1"/>
</dbReference>
<dbReference type="PROSITE" id="PS50961">
    <property type="entry name" value="HTH_LA"/>
    <property type="match status" value="1"/>
</dbReference>
<evidence type="ECO:0000256" key="2">
    <source>
        <dbReference type="PROSITE-ProRule" id="PRU00332"/>
    </source>
</evidence>
<dbReference type="PANTHER" id="PTHR22792">
    <property type="entry name" value="LUPUS LA PROTEIN-RELATED"/>
    <property type="match status" value="1"/>
</dbReference>
<dbReference type="GO" id="GO:0003723">
    <property type="term" value="F:RNA binding"/>
    <property type="evidence" value="ECO:0000318"/>
    <property type="project" value="GO_Central"/>
</dbReference>
<dbReference type="AlphaFoldDB" id="A0A0K9PLB9"/>
<dbReference type="OrthoDB" id="340227at2759"/>
<sequence length="415" mass="47497">MADVKMSDKTEFESTEQTQSMVIYNTDMFDGLSPLHESETKNEIEDNKISGSGEGSSSQTNFSQISDSDHVVDLNGDGQRLIVSNNIKKEDKRNDFGQIISIGSNSAREKKEIEGVRKKNMSFIASSSSSAQGSSRPHRISGNFDSNRTFNTSGHSSTQNQQYGNNHHRISSPGIGLNGIPPFLGNQPNFSSNHLLCPIIPNVVTPHPMEMDYCSYLVDYSTGQPFMMHSYYDYRNPPLMSNPYGIFNSSVNFYPPPTVPQDHNYTWRSNSQIPIRHYNQPQQYYNPFPFSDISQRPYLMTMQPQPFISPHGVHGNHGYNAHHSTSQYTNPNYIRELKKDVREQIEYYFGDFNYRDDKHLHDRLDKEGWVPISEIANFNMVKRKDVELSFILESLKPSKVVEIKGNKIRKRLKKN</sequence>
<reference evidence="6" key="1">
    <citation type="journal article" date="2016" name="Nature">
        <title>The genome of the seagrass Zostera marina reveals angiosperm adaptation to the sea.</title>
        <authorList>
            <person name="Olsen J.L."/>
            <person name="Rouze P."/>
            <person name="Verhelst B."/>
            <person name="Lin Y.-C."/>
            <person name="Bayer T."/>
            <person name="Collen J."/>
            <person name="Dattolo E."/>
            <person name="De Paoli E."/>
            <person name="Dittami S."/>
            <person name="Maumus F."/>
            <person name="Michel G."/>
            <person name="Kersting A."/>
            <person name="Lauritano C."/>
            <person name="Lohaus R."/>
            <person name="Toepel M."/>
            <person name="Tonon T."/>
            <person name="Vanneste K."/>
            <person name="Amirebrahimi M."/>
            <person name="Brakel J."/>
            <person name="Bostroem C."/>
            <person name="Chovatia M."/>
            <person name="Grimwood J."/>
            <person name="Jenkins J.W."/>
            <person name="Jueterbock A."/>
            <person name="Mraz A."/>
            <person name="Stam W.T."/>
            <person name="Tice H."/>
            <person name="Bornberg-Bauer E."/>
            <person name="Green P.J."/>
            <person name="Pearson G.A."/>
            <person name="Procaccini G."/>
            <person name="Duarte C.M."/>
            <person name="Schmutz J."/>
            <person name="Reusch T.B.H."/>
            <person name="Van de Peer Y."/>
        </authorList>
    </citation>
    <scope>NUCLEOTIDE SEQUENCE [LARGE SCALE GENOMIC DNA]</scope>
    <source>
        <strain evidence="6">cv. Finnish</strain>
    </source>
</reference>
<evidence type="ECO:0000256" key="3">
    <source>
        <dbReference type="SAM" id="MobiDB-lite"/>
    </source>
</evidence>
<dbReference type="InterPro" id="IPR006630">
    <property type="entry name" value="La_HTH"/>
</dbReference>
<evidence type="ECO:0000259" key="4">
    <source>
        <dbReference type="PROSITE" id="PS50961"/>
    </source>
</evidence>
<dbReference type="InterPro" id="IPR036388">
    <property type="entry name" value="WH-like_DNA-bd_sf"/>
</dbReference>
<dbReference type="EMBL" id="LFYR01000744">
    <property type="protein sequence ID" value="KMZ69858.1"/>
    <property type="molecule type" value="Genomic_DNA"/>
</dbReference>
<feature type="domain" description="HTH La-type RNA-binding" evidence="4">
    <location>
        <begin position="331"/>
        <end position="415"/>
    </location>
</feature>
<feature type="compositionally biased region" description="Basic and acidic residues" evidence="3">
    <location>
        <begin position="36"/>
        <end position="48"/>
    </location>
</feature>
<dbReference type="InterPro" id="IPR045180">
    <property type="entry name" value="La_dom_prot"/>
</dbReference>
<dbReference type="Proteomes" id="UP000036987">
    <property type="component" value="Unassembled WGS sequence"/>
</dbReference>
<proteinExistence type="predicted"/>
<dbReference type="Pfam" id="PF05383">
    <property type="entry name" value="La"/>
    <property type="match status" value="1"/>
</dbReference>
<dbReference type="Gene3D" id="1.10.10.10">
    <property type="entry name" value="Winged helix-like DNA-binding domain superfamily/Winged helix DNA-binding domain"/>
    <property type="match status" value="1"/>
</dbReference>
<feature type="compositionally biased region" description="Polar residues" evidence="3">
    <location>
        <begin position="143"/>
        <end position="165"/>
    </location>
</feature>
<keyword evidence="6" id="KW-1185">Reference proteome</keyword>
<evidence type="ECO:0000313" key="5">
    <source>
        <dbReference type="EMBL" id="KMZ69858.1"/>
    </source>
</evidence>
<feature type="region of interest" description="Disordered" evidence="3">
    <location>
        <begin position="33"/>
        <end position="65"/>
    </location>
</feature>
<evidence type="ECO:0000313" key="6">
    <source>
        <dbReference type="Proteomes" id="UP000036987"/>
    </source>
</evidence>
<comment type="caution">
    <text evidence="5">The sequence shown here is derived from an EMBL/GenBank/DDBJ whole genome shotgun (WGS) entry which is preliminary data.</text>
</comment>
<evidence type="ECO:0000256" key="1">
    <source>
        <dbReference type="ARBA" id="ARBA00022884"/>
    </source>
</evidence>
<feature type="compositionally biased region" description="Polar residues" evidence="3">
    <location>
        <begin position="55"/>
        <end position="65"/>
    </location>
</feature>
<feature type="compositionally biased region" description="Low complexity" evidence="3">
    <location>
        <begin position="125"/>
        <end position="135"/>
    </location>
</feature>
<accession>A0A0K9PLB9</accession>
<dbReference type="PANTHER" id="PTHR22792:SF101">
    <property type="entry name" value="LA-RELATED PROTEIN 1A"/>
    <property type="match status" value="1"/>
</dbReference>
<feature type="region of interest" description="Disordered" evidence="3">
    <location>
        <begin position="1"/>
        <end position="21"/>
    </location>
</feature>
<dbReference type="CDD" id="cd07323">
    <property type="entry name" value="LAM"/>
    <property type="match status" value="1"/>
</dbReference>
<dbReference type="STRING" id="29655.A0A0K9PLB9"/>
<name>A0A0K9PLB9_ZOSMR</name>